<keyword evidence="11" id="KW-1185">Reference proteome</keyword>
<dbReference type="CDD" id="cd05562">
    <property type="entry name" value="Peptidases_S53_like"/>
    <property type="match status" value="1"/>
</dbReference>
<dbReference type="InterPro" id="IPR011050">
    <property type="entry name" value="Pectin_lyase_fold/virulence"/>
</dbReference>
<feature type="domain" description="Peptidase S8/S53" evidence="8">
    <location>
        <begin position="317"/>
        <end position="431"/>
    </location>
</feature>
<keyword evidence="5" id="KW-0720">Serine protease</keyword>
<dbReference type="PROSITE" id="PS50005">
    <property type="entry name" value="TPR"/>
    <property type="match status" value="3"/>
</dbReference>
<evidence type="ECO:0000256" key="2">
    <source>
        <dbReference type="ARBA" id="ARBA00022737"/>
    </source>
</evidence>
<keyword evidence="4 6" id="KW-0802">TPR repeat</keyword>
<evidence type="ECO:0000256" key="6">
    <source>
        <dbReference type="PROSITE-ProRule" id="PRU00339"/>
    </source>
</evidence>
<dbReference type="InterPro" id="IPR011990">
    <property type="entry name" value="TPR-like_helical_dom_sf"/>
</dbReference>
<dbReference type="NCBIfam" id="TIGR03804">
    <property type="entry name" value="para_beta_helix"/>
    <property type="match status" value="2"/>
</dbReference>
<dbReference type="InterPro" id="IPR034075">
    <property type="entry name" value="Glr3161-like_dom"/>
</dbReference>
<dbReference type="InterPro" id="IPR036852">
    <property type="entry name" value="Peptidase_S8/S53_dom_sf"/>
</dbReference>
<feature type="repeat" description="TPR" evidence="6">
    <location>
        <begin position="1030"/>
        <end position="1063"/>
    </location>
</feature>
<dbReference type="Gene3D" id="2.160.20.10">
    <property type="entry name" value="Single-stranded right-handed beta-helix, Pectin lyase-like"/>
    <property type="match status" value="1"/>
</dbReference>
<keyword evidence="2" id="KW-0677">Repeat</keyword>
<protein>
    <submittedName>
        <fullName evidence="10">Uncharacterized protein</fullName>
    </submittedName>
</protein>
<gene>
    <name evidence="10" type="ORF">DK846_04330</name>
</gene>
<evidence type="ECO:0000313" key="10">
    <source>
        <dbReference type="EMBL" id="PWR74382.1"/>
    </source>
</evidence>
<dbReference type="Proteomes" id="UP000245657">
    <property type="component" value="Unassembled WGS sequence"/>
</dbReference>
<dbReference type="EMBL" id="QGMY01000002">
    <property type="protein sequence ID" value="PWR74382.1"/>
    <property type="molecule type" value="Genomic_DNA"/>
</dbReference>
<dbReference type="SUPFAM" id="SSF52743">
    <property type="entry name" value="Subtilisin-like"/>
    <property type="match status" value="1"/>
</dbReference>
<evidence type="ECO:0000256" key="3">
    <source>
        <dbReference type="ARBA" id="ARBA00022801"/>
    </source>
</evidence>
<dbReference type="GO" id="GO:0006508">
    <property type="term" value="P:proteolysis"/>
    <property type="evidence" value="ECO:0007669"/>
    <property type="project" value="UniProtKB-KW"/>
</dbReference>
<keyword evidence="1" id="KW-0645">Protease</keyword>
<feature type="region of interest" description="Disordered" evidence="7">
    <location>
        <begin position="450"/>
        <end position="476"/>
    </location>
</feature>
<dbReference type="Pfam" id="PF13414">
    <property type="entry name" value="TPR_11"/>
    <property type="match status" value="1"/>
</dbReference>
<comment type="caution">
    <text evidence="10">The sequence shown here is derived from an EMBL/GenBank/DDBJ whole genome shotgun (WGS) entry which is preliminary data.</text>
</comment>
<dbReference type="InterPro" id="IPR019734">
    <property type="entry name" value="TPR_rpt"/>
</dbReference>
<dbReference type="InterPro" id="IPR000209">
    <property type="entry name" value="Peptidase_S8/S53_dom"/>
</dbReference>
<keyword evidence="3" id="KW-0378">Hydrolase</keyword>
<dbReference type="InterPro" id="IPR007742">
    <property type="entry name" value="NosD_dom"/>
</dbReference>
<dbReference type="Gene3D" id="3.40.50.200">
    <property type="entry name" value="Peptidase S8/S53 domain"/>
    <property type="match status" value="1"/>
</dbReference>
<dbReference type="InterPro" id="IPR051685">
    <property type="entry name" value="Ycf3/AcsC/BcsC/TPR_MFPF"/>
</dbReference>
<evidence type="ECO:0000313" key="11">
    <source>
        <dbReference type="Proteomes" id="UP000245657"/>
    </source>
</evidence>
<dbReference type="PROSITE" id="PS00138">
    <property type="entry name" value="SUBTILASE_SER"/>
    <property type="match status" value="1"/>
</dbReference>
<dbReference type="Pfam" id="PF00082">
    <property type="entry name" value="Peptidase_S8"/>
    <property type="match status" value="1"/>
</dbReference>
<dbReference type="GO" id="GO:0004252">
    <property type="term" value="F:serine-type endopeptidase activity"/>
    <property type="evidence" value="ECO:0007669"/>
    <property type="project" value="InterPro"/>
</dbReference>
<evidence type="ECO:0000259" key="8">
    <source>
        <dbReference type="Pfam" id="PF00082"/>
    </source>
</evidence>
<evidence type="ECO:0000256" key="5">
    <source>
        <dbReference type="ARBA" id="ARBA00022825"/>
    </source>
</evidence>
<dbReference type="InterPro" id="IPR015500">
    <property type="entry name" value="Peptidase_S8_subtilisin-rel"/>
</dbReference>
<feature type="domain" description="Periplasmic copper-binding protein NosD beta helix" evidence="9">
    <location>
        <begin position="664"/>
        <end position="837"/>
    </location>
</feature>
<dbReference type="PROSITE" id="PS50293">
    <property type="entry name" value="TPR_REGION"/>
    <property type="match status" value="1"/>
</dbReference>
<dbReference type="PANTHER" id="PTHR44943">
    <property type="entry name" value="CELLULOSE SYNTHASE OPERON PROTEIN C"/>
    <property type="match status" value="1"/>
</dbReference>
<dbReference type="SMART" id="SM00710">
    <property type="entry name" value="PbH1"/>
    <property type="match status" value="9"/>
</dbReference>
<dbReference type="SUPFAM" id="SSF48452">
    <property type="entry name" value="TPR-like"/>
    <property type="match status" value="1"/>
</dbReference>
<accession>A0A2V2N2K6</accession>
<dbReference type="PANTHER" id="PTHR44943:SF8">
    <property type="entry name" value="TPR REPEAT-CONTAINING PROTEIN MJ0263"/>
    <property type="match status" value="1"/>
</dbReference>
<reference evidence="10 11" key="1">
    <citation type="submission" date="2018-05" db="EMBL/GenBank/DDBJ databases">
        <title>Draft genome of Methanospirillum lacunae Ki8-1.</title>
        <authorList>
            <person name="Dueholm M.S."/>
            <person name="Nielsen P.H."/>
            <person name="Bakmann L.F."/>
            <person name="Otzen D.E."/>
        </authorList>
    </citation>
    <scope>NUCLEOTIDE SEQUENCE [LARGE SCALE GENOMIC DNA]</scope>
    <source>
        <strain evidence="10 11">Ki8-1</strain>
    </source>
</reference>
<evidence type="ECO:0000256" key="7">
    <source>
        <dbReference type="SAM" id="MobiDB-lite"/>
    </source>
</evidence>
<dbReference type="SMART" id="SM00028">
    <property type="entry name" value="TPR"/>
    <property type="match status" value="6"/>
</dbReference>
<feature type="repeat" description="TPR" evidence="6">
    <location>
        <begin position="996"/>
        <end position="1029"/>
    </location>
</feature>
<dbReference type="Pfam" id="PF05048">
    <property type="entry name" value="NosD"/>
    <property type="match status" value="1"/>
</dbReference>
<dbReference type="Pfam" id="PF13181">
    <property type="entry name" value="TPR_8"/>
    <property type="match status" value="2"/>
</dbReference>
<dbReference type="InterPro" id="IPR022441">
    <property type="entry name" value="Para_beta_helix_rpt-2"/>
</dbReference>
<dbReference type="Gene3D" id="1.25.40.10">
    <property type="entry name" value="Tetratricopeptide repeat domain"/>
    <property type="match status" value="1"/>
</dbReference>
<evidence type="ECO:0000256" key="4">
    <source>
        <dbReference type="ARBA" id="ARBA00022803"/>
    </source>
</evidence>
<dbReference type="RefSeq" id="WP_109967661.1">
    <property type="nucleotide sequence ID" value="NZ_CP176093.1"/>
</dbReference>
<evidence type="ECO:0000256" key="1">
    <source>
        <dbReference type="ARBA" id="ARBA00022670"/>
    </source>
</evidence>
<dbReference type="PRINTS" id="PR00723">
    <property type="entry name" value="SUBTILISIN"/>
</dbReference>
<organism evidence="10 11">
    <name type="scientific">Methanospirillum lacunae</name>
    <dbReference type="NCBI Taxonomy" id="668570"/>
    <lineage>
        <taxon>Archaea</taxon>
        <taxon>Methanobacteriati</taxon>
        <taxon>Methanobacteriota</taxon>
        <taxon>Stenosarchaea group</taxon>
        <taxon>Methanomicrobia</taxon>
        <taxon>Methanomicrobiales</taxon>
        <taxon>Methanospirillaceae</taxon>
        <taxon>Methanospirillum</taxon>
    </lineage>
</organism>
<proteinExistence type="predicted"/>
<name>A0A2V2N2K6_9EURY</name>
<feature type="compositionally biased region" description="Low complexity" evidence="7">
    <location>
        <begin position="452"/>
        <end position="465"/>
    </location>
</feature>
<dbReference type="AlphaFoldDB" id="A0A2V2N2K6"/>
<dbReference type="InterPro" id="IPR006626">
    <property type="entry name" value="PbH1"/>
</dbReference>
<evidence type="ECO:0000259" key="9">
    <source>
        <dbReference type="Pfam" id="PF05048"/>
    </source>
</evidence>
<dbReference type="SUPFAM" id="SSF51126">
    <property type="entry name" value="Pectin lyase-like"/>
    <property type="match status" value="2"/>
</dbReference>
<sequence length="1126" mass="121421">MNIFFRFSGTKLIPKIVTIFFIFCIFCLISPVSGIGSVTTAGDEIMKTSQLRNLTGGDGDGIRVGVISNGVKHIEDAQKTGDLPPEVHIIKKGKMDEGTAMLEIIHDIAPNATLYYADSGDNDLSFSEAIDSLVAVGSNIIVDDVGLLEIPYFEDGRSAAHLKEILIQHPDLLYVSAAGNNGQLHYQGMFTDAGGGFNSFNGSPGIPIDIKSGGFFGTILEWDDSYEQRENPYSLYLYDRQTGEEIAVSERTESGEKRSLEKLYYQYIGDKPLNAEIRVKKADEAEPKLLELILKTDKNLVSIPEEYMVSSDSIIGQAAIDDVISVAAVPAIMTPTIEKFSSQGEVTIAHPSSEERKKPDITGINSVDVSGAGGFSTPFTGTSAAAPHIAGLLALEWSLFPKTSGKDIKEAMFETATPFGQKGWNPVYGYGLPDALKMYDYLLNASITGNQTPTTTPSSTVTESPSPTPTPTEEEGAPLVITHSVEITNPGDYSLGSDILDSSGTIIRISSSDVTLDGFGHQIEGFAVQFGLDTPPMQQGIVIESPDKSRLKNITIRNLAVMGTYLGIEARNTDALVIDTCRLPYNSIGMILSGVTQAEIRKSSMNGNAQYGIILEGGTTDSVLSSNELKKNLVGMVLDGVMGNRITGNSVILSHQEGILLRGGSTTNTIEKNTCSGNGNGGIVLKSSLKNSILNNTCEQNSPPGIYLEESSENIISENNLTGNLRGINLYYSDTNTITGNSIFMNKITGIMFQPSGRNIISQNKIVGNNGEGILISGSVTPEKVNLISDNYLENENNVNIQEGGKPNYAWNGKKSEGSNIVGGPYLGGNVWASSDGKGYSQTCSDIDGDGLCDAAYVVLPDIIDELPLKYSGPSVTPSGPINTGTQTKPLNVEDLVTEGLTLFGKGKYAETAVIMDKAIEKNPTNFLAWRLKVLSLSKMKMGDEAIATINKALNLYPDSIILWYTLGDIYLLDLTEYDKAIQAYQKALTIDKNDTHSLVNLAFAIDKTGRSNEALELYLQAVTINPSLTDAWVKAGNIETRANHFNQAILYYDKALKLDPGNAFTWNNKGYALSLSGDYQGAVQAYQNAIQIDNSYEVAWTNLGNAYDALGMKNEANDAFSHTRV</sequence>
<dbReference type="InterPro" id="IPR012334">
    <property type="entry name" value="Pectin_lyas_fold"/>
</dbReference>
<dbReference type="InterPro" id="IPR023828">
    <property type="entry name" value="Peptidase_S8_Ser-AS"/>
</dbReference>
<feature type="repeat" description="TPR" evidence="6">
    <location>
        <begin position="1064"/>
        <end position="1097"/>
    </location>
</feature>
<dbReference type="GeneID" id="97549767"/>